<comment type="subcellular location">
    <subcellularLocation>
        <location evidence="1">Cell membrane</location>
        <topology evidence="1">Multi-pass membrane protein</topology>
    </subcellularLocation>
</comment>
<keyword evidence="9" id="KW-1185">Reference proteome</keyword>
<comment type="caution">
    <text evidence="8">The sequence shown here is derived from an EMBL/GenBank/DDBJ whole genome shotgun (WGS) entry which is preliminary data.</text>
</comment>
<evidence type="ECO:0000256" key="3">
    <source>
        <dbReference type="ARBA" id="ARBA00022475"/>
    </source>
</evidence>
<protein>
    <submittedName>
        <fullName evidence="8">Chromate efflux transporter</fullName>
    </submittedName>
</protein>
<sequence length="393" mass="41975">MQVIEIFARFLLLGCYSFGGPVAHIGYFRHAFVEKLQWVDDKHYAQLISLTQFLPGPGSSQIGFAIGLERAGLLGGLAAFLGFTLPSFILLFVLSSMASQFEQNTLFQGITHGLKLFAVIVVSDAVLGMYNNFCKRRFHSGIAIICAAVLLSLPGLGMQLVVLVTAAAVGWLGKGWNPAIDNSTPLLVADNNSRLISWPLVIFIGLFIALPVLASTSLAWQTFASFYQSGALVFGGGHVVLPLLQQTLEGLISNDQFLTGYAAAQGVPGPMFTVATYLGVQINPEQSLLFAILATVAIFLPGFLLVIALKDAWLSLAHKPAVSASVDAINAAVVGLLIAALYQPVFISAVEGGVDMALVILGLFLMKKLKWPIIYLVMLFIAIGAGLSVVNIY</sequence>
<dbReference type="Proteomes" id="UP000307999">
    <property type="component" value="Unassembled WGS sequence"/>
</dbReference>
<feature type="transmembrane region" description="Helical" evidence="7">
    <location>
        <begin position="142"/>
        <end position="172"/>
    </location>
</feature>
<feature type="transmembrane region" description="Helical" evidence="7">
    <location>
        <begin position="226"/>
        <end position="244"/>
    </location>
</feature>
<feature type="transmembrane region" description="Helical" evidence="7">
    <location>
        <begin position="71"/>
        <end position="94"/>
    </location>
</feature>
<evidence type="ECO:0000256" key="4">
    <source>
        <dbReference type="ARBA" id="ARBA00022692"/>
    </source>
</evidence>
<dbReference type="GO" id="GO:0005886">
    <property type="term" value="C:plasma membrane"/>
    <property type="evidence" value="ECO:0007669"/>
    <property type="project" value="UniProtKB-SubCell"/>
</dbReference>
<evidence type="ECO:0000256" key="1">
    <source>
        <dbReference type="ARBA" id="ARBA00004651"/>
    </source>
</evidence>
<name>A0A4U1B7D0_9GAMM</name>
<keyword evidence="4 7" id="KW-0812">Transmembrane</keyword>
<dbReference type="GO" id="GO:0015109">
    <property type="term" value="F:chromate transmembrane transporter activity"/>
    <property type="evidence" value="ECO:0007669"/>
    <property type="project" value="InterPro"/>
</dbReference>
<dbReference type="Pfam" id="PF02417">
    <property type="entry name" value="Chromate_transp"/>
    <property type="match status" value="2"/>
</dbReference>
<keyword evidence="5 7" id="KW-1133">Transmembrane helix</keyword>
<dbReference type="EMBL" id="SWDB01000009">
    <property type="protein sequence ID" value="TKB46383.1"/>
    <property type="molecule type" value="Genomic_DNA"/>
</dbReference>
<dbReference type="PIRSF" id="PIRSF004810">
    <property type="entry name" value="ChrA"/>
    <property type="match status" value="1"/>
</dbReference>
<dbReference type="InterPro" id="IPR003370">
    <property type="entry name" value="Chromate_transpt"/>
</dbReference>
<feature type="transmembrane region" description="Helical" evidence="7">
    <location>
        <begin position="346"/>
        <end position="366"/>
    </location>
</feature>
<evidence type="ECO:0000256" key="6">
    <source>
        <dbReference type="ARBA" id="ARBA00023136"/>
    </source>
</evidence>
<keyword evidence="6 7" id="KW-0472">Membrane</keyword>
<evidence type="ECO:0000313" key="9">
    <source>
        <dbReference type="Proteomes" id="UP000307999"/>
    </source>
</evidence>
<dbReference type="OrthoDB" id="8969999at2"/>
<gene>
    <name evidence="8" type="primary">chrA</name>
    <name evidence="8" type="ORF">E8M12_04840</name>
</gene>
<evidence type="ECO:0000256" key="7">
    <source>
        <dbReference type="SAM" id="Phobius"/>
    </source>
</evidence>
<dbReference type="PANTHER" id="PTHR33567:SF3">
    <property type="entry name" value="CHROMATE ION TRANSPORTER (EUROFUNG)"/>
    <property type="match status" value="1"/>
</dbReference>
<feature type="transmembrane region" description="Helical" evidence="7">
    <location>
        <begin position="288"/>
        <end position="309"/>
    </location>
</feature>
<feature type="transmembrane region" description="Helical" evidence="7">
    <location>
        <begin position="106"/>
        <end position="130"/>
    </location>
</feature>
<dbReference type="InterPro" id="IPR014047">
    <property type="entry name" value="Chr_Tranpt_l_chain"/>
</dbReference>
<keyword evidence="3" id="KW-1003">Cell membrane</keyword>
<evidence type="ECO:0000256" key="5">
    <source>
        <dbReference type="ARBA" id="ARBA00022989"/>
    </source>
</evidence>
<feature type="transmembrane region" description="Helical" evidence="7">
    <location>
        <begin position="195"/>
        <end position="214"/>
    </location>
</feature>
<feature type="transmembrane region" description="Helical" evidence="7">
    <location>
        <begin position="6"/>
        <end position="28"/>
    </location>
</feature>
<evidence type="ECO:0000313" key="8">
    <source>
        <dbReference type="EMBL" id="TKB46383.1"/>
    </source>
</evidence>
<comment type="similarity">
    <text evidence="2">Belongs to the chromate ion transporter (CHR) (TC 2.A.51) family.</text>
</comment>
<dbReference type="RefSeq" id="WP_136734959.1">
    <property type="nucleotide sequence ID" value="NZ_SWDB01000009.1"/>
</dbReference>
<dbReference type="PANTHER" id="PTHR33567">
    <property type="entry name" value="CHROMATE ION TRANSPORTER (EUROFUNG)"/>
    <property type="match status" value="1"/>
</dbReference>
<feature type="transmembrane region" description="Helical" evidence="7">
    <location>
        <begin position="373"/>
        <end position="392"/>
    </location>
</feature>
<dbReference type="AlphaFoldDB" id="A0A4U1B7D0"/>
<accession>A0A4U1B7D0</accession>
<evidence type="ECO:0000256" key="2">
    <source>
        <dbReference type="ARBA" id="ARBA00005262"/>
    </source>
</evidence>
<proteinExistence type="inferred from homology"/>
<organism evidence="8 9">
    <name type="scientific">Thalassotalea mangrovi</name>
    <dbReference type="NCBI Taxonomy" id="2572245"/>
    <lineage>
        <taxon>Bacteria</taxon>
        <taxon>Pseudomonadati</taxon>
        <taxon>Pseudomonadota</taxon>
        <taxon>Gammaproteobacteria</taxon>
        <taxon>Alteromonadales</taxon>
        <taxon>Colwelliaceae</taxon>
        <taxon>Thalassotalea</taxon>
    </lineage>
</organism>
<dbReference type="NCBIfam" id="TIGR00937">
    <property type="entry name" value="2A51"/>
    <property type="match status" value="1"/>
</dbReference>
<reference evidence="8 9" key="1">
    <citation type="submission" date="2019-04" db="EMBL/GenBank/DDBJ databases">
        <title>Thalassotalea guangxiensis sp. nov., isolated from sediment of the coastal wetland.</title>
        <authorList>
            <person name="Zheng S."/>
            <person name="Zhang D."/>
        </authorList>
    </citation>
    <scope>NUCLEOTIDE SEQUENCE [LARGE SCALE GENOMIC DNA]</scope>
    <source>
        <strain evidence="8 9">ZS-4</strain>
    </source>
</reference>